<feature type="chain" id="PRO_5046313697" description="Lipocalin-like domain-containing protein" evidence="1">
    <location>
        <begin position="32"/>
        <end position="144"/>
    </location>
</feature>
<accession>A0ABT9JV98</accession>
<reference evidence="3" key="1">
    <citation type="journal article" date="2019" name="Int. J. Syst. Evol. Microbiol.">
        <title>The Global Catalogue of Microorganisms (GCM) 10K type strain sequencing project: providing services to taxonomists for standard genome sequencing and annotation.</title>
        <authorList>
            <consortium name="The Broad Institute Genomics Platform"/>
            <consortium name="The Broad Institute Genome Sequencing Center for Infectious Disease"/>
            <person name="Wu L."/>
            <person name="Ma J."/>
        </authorList>
    </citation>
    <scope>NUCLEOTIDE SEQUENCE [LARGE SCALE GENOMIC DNA]</scope>
    <source>
        <strain evidence="3">VKM B-3159</strain>
    </source>
</reference>
<comment type="caution">
    <text evidence="2">The sequence shown here is derived from an EMBL/GenBank/DDBJ whole genome shotgun (WGS) entry which is preliminary data.</text>
</comment>
<evidence type="ECO:0000313" key="2">
    <source>
        <dbReference type="EMBL" id="MDP8568516.1"/>
    </source>
</evidence>
<dbReference type="EMBL" id="JAVCAP010000026">
    <property type="protein sequence ID" value="MDP8568516.1"/>
    <property type="molecule type" value="Genomic_DNA"/>
</dbReference>
<keyword evidence="1" id="KW-0732">Signal</keyword>
<name>A0ABT9JV98_9PROT</name>
<feature type="signal peptide" evidence="1">
    <location>
        <begin position="1"/>
        <end position="31"/>
    </location>
</feature>
<evidence type="ECO:0000256" key="1">
    <source>
        <dbReference type="SAM" id="SignalP"/>
    </source>
</evidence>
<evidence type="ECO:0008006" key="4">
    <source>
        <dbReference type="Google" id="ProtNLM"/>
    </source>
</evidence>
<protein>
    <recommendedName>
        <fullName evidence="4">Lipocalin-like domain-containing protein</fullName>
    </recommendedName>
</protein>
<evidence type="ECO:0000313" key="3">
    <source>
        <dbReference type="Proteomes" id="UP001225906"/>
    </source>
</evidence>
<sequence>MRSQWLSALYTERKFAVFCLFLTGLSTPAWAGNEATVLKQLTGAWSISTPDKESGDIETTTIEFNPNGTYSTRLSSKLFGQTKNTANGRYGVSDADKDTFTLKLEVLKADPEMDKSNTVMMAKIRQIDANTLQSEDGKIVRRVK</sequence>
<proteinExistence type="predicted"/>
<dbReference type="RefSeq" id="WP_306390242.1">
    <property type="nucleotide sequence ID" value="NZ_JAVCAP010000026.1"/>
</dbReference>
<gene>
    <name evidence="2" type="ORF">Q9291_11715</name>
</gene>
<keyword evidence="3" id="KW-1185">Reference proteome</keyword>
<organism evidence="2 3">
    <name type="scientific">Methylophilus aquaticus</name>
    <dbReference type="NCBI Taxonomy" id="1971610"/>
    <lineage>
        <taxon>Bacteria</taxon>
        <taxon>Pseudomonadati</taxon>
        <taxon>Pseudomonadota</taxon>
        <taxon>Betaproteobacteria</taxon>
        <taxon>Nitrosomonadales</taxon>
        <taxon>Methylophilaceae</taxon>
        <taxon>Methylophilus</taxon>
    </lineage>
</organism>
<dbReference type="Proteomes" id="UP001225906">
    <property type="component" value="Unassembled WGS sequence"/>
</dbReference>